<dbReference type="Pfam" id="PF13419">
    <property type="entry name" value="HAD_2"/>
    <property type="match status" value="1"/>
</dbReference>
<dbReference type="EMBL" id="LYBM01000005">
    <property type="protein sequence ID" value="ODA35274.1"/>
    <property type="molecule type" value="Genomic_DNA"/>
</dbReference>
<dbReference type="InterPro" id="IPR023214">
    <property type="entry name" value="HAD_sf"/>
</dbReference>
<dbReference type="Gene3D" id="3.40.50.1000">
    <property type="entry name" value="HAD superfamily/HAD-like"/>
    <property type="match status" value="1"/>
</dbReference>
<comment type="caution">
    <text evidence="1">The sequence shown here is derived from an EMBL/GenBank/DDBJ whole genome shotgun (WGS) entry which is preliminary data.</text>
</comment>
<evidence type="ECO:0000313" key="1">
    <source>
        <dbReference type="EMBL" id="ODA35274.1"/>
    </source>
</evidence>
<protein>
    <recommendedName>
        <fullName evidence="3">HAD family hydrolase</fullName>
    </recommendedName>
</protein>
<dbReference type="NCBIfam" id="TIGR01509">
    <property type="entry name" value="HAD-SF-IA-v3"/>
    <property type="match status" value="1"/>
</dbReference>
<dbReference type="GO" id="GO:0005829">
    <property type="term" value="C:cytosol"/>
    <property type="evidence" value="ECO:0007669"/>
    <property type="project" value="TreeGrafter"/>
</dbReference>
<dbReference type="InterPro" id="IPR036412">
    <property type="entry name" value="HAD-like_sf"/>
</dbReference>
<keyword evidence="2" id="KW-1185">Reference proteome</keyword>
<dbReference type="InterPro" id="IPR006439">
    <property type="entry name" value="HAD-SF_hydro_IA"/>
</dbReference>
<dbReference type="SUPFAM" id="SSF56784">
    <property type="entry name" value="HAD-like"/>
    <property type="match status" value="1"/>
</dbReference>
<dbReference type="PANTHER" id="PTHR43434:SF24">
    <property type="entry name" value="HYDROLASE-RELATED"/>
    <property type="match status" value="1"/>
</dbReference>
<dbReference type="Proteomes" id="UP000094936">
    <property type="component" value="Unassembled WGS sequence"/>
</dbReference>
<dbReference type="SFLD" id="SFLDG01129">
    <property type="entry name" value="C1.5:_HAD__Beta-PGM__Phosphata"/>
    <property type="match status" value="1"/>
</dbReference>
<dbReference type="NCBIfam" id="TIGR01549">
    <property type="entry name" value="HAD-SF-IA-v1"/>
    <property type="match status" value="1"/>
</dbReference>
<accession>A0A1C3EPT4</accession>
<dbReference type="GO" id="GO:0008967">
    <property type="term" value="F:phosphoglycolate phosphatase activity"/>
    <property type="evidence" value="ECO:0007669"/>
    <property type="project" value="TreeGrafter"/>
</dbReference>
<name>A0A1C3EPT4_9GAMM</name>
<dbReference type="Gene3D" id="1.10.150.240">
    <property type="entry name" value="Putative phosphatase, domain 2"/>
    <property type="match status" value="1"/>
</dbReference>
<evidence type="ECO:0008006" key="3">
    <source>
        <dbReference type="Google" id="ProtNLM"/>
    </source>
</evidence>
<dbReference type="InterPro" id="IPR050155">
    <property type="entry name" value="HAD-like_hydrolase_sf"/>
</dbReference>
<gene>
    <name evidence="1" type="ORF">A8L45_04500</name>
</gene>
<dbReference type="InterPro" id="IPR023198">
    <property type="entry name" value="PGP-like_dom2"/>
</dbReference>
<dbReference type="PANTHER" id="PTHR43434">
    <property type="entry name" value="PHOSPHOGLYCOLATE PHOSPHATASE"/>
    <property type="match status" value="1"/>
</dbReference>
<dbReference type="GO" id="GO:0006281">
    <property type="term" value="P:DNA repair"/>
    <property type="evidence" value="ECO:0007669"/>
    <property type="project" value="TreeGrafter"/>
</dbReference>
<dbReference type="InterPro" id="IPR041492">
    <property type="entry name" value="HAD_2"/>
</dbReference>
<dbReference type="STRING" id="1080227.A8L45_04500"/>
<proteinExistence type="predicted"/>
<dbReference type="SFLD" id="SFLDS00003">
    <property type="entry name" value="Haloacid_Dehalogenase"/>
    <property type="match status" value="1"/>
</dbReference>
<sequence length="213" mass="23510">MKAYKLVIFDWDGTLMDSVPRIIASFRNTADSMPHLPHHSDEAFKATIGLSIEVAFRQLYPLASDDEHQRLLQTFRHFFLNDDALSKPLFPGAIPIINKLKDEGCLVAVATGKKREGLKRDMALVSLSNTFDATRSADETASKPDPLMIEQLLEELKCDKESAVLVGDSHHDMLLAKNAGIDAIGVTYGVSDRQTLSSYGPVALVDDLRELIA</sequence>
<reference evidence="1 2" key="1">
    <citation type="submission" date="2016-05" db="EMBL/GenBank/DDBJ databases">
        <title>Genomic Taxonomy of the Vibrionaceae.</title>
        <authorList>
            <person name="Gomez-Gil B."/>
            <person name="Enciso-Ibarra J."/>
        </authorList>
    </citation>
    <scope>NUCLEOTIDE SEQUENCE [LARGE SCALE GENOMIC DNA]</scope>
    <source>
        <strain evidence="1 2">CAIM 1920</strain>
    </source>
</reference>
<evidence type="ECO:0000313" key="2">
    <source>
        <dbReference type="Proteomes" id="UP000094936"/>
    </source>
</evidence>
<dbReference type="AlphaFoldDB" id="A0A1C3EPT4"/>
<organism evidence="1 2">
    <name type="scientific">Veronia pacifica</name>
    <dbReference type="NCBI Taxonomy" id="1080227"/>
    <lineage>
        <taxon>Bacteria</taxon>
        <taxon>Pseudomonadati</taxon>
        <taxon>Pseudomonadota</taxon>
        <taxon>Gammaproteobacteria</taxon>
        <taxon>Vibrionales</taxon>
        <taxon>Vibrionaceae</taxon>
        <taxon>Veronia</taxon>
    </lineage>
</organism>